<dbReference type="Proteomes" id="UP000006793">
    <property type="component" value="Chromosome"/>
</dbReference>
<reference evidence="2" key="1">
    <citation type="submission" date="2011-04" db="EMBL/GenBank/DDBJ databases">
        <title>The complete genome of Thermodesulfatator indicus DSM 15286.</title>
        <authorList>
            <person name="Lucas S."/>
            <person name="Copeland A."/>
            <person name="Lapidus A."/>
            <person name="Bruce D."/>
            <person name="Goodwin L."/>
            <person name="Pitluck S."/>
            <person name="Peters L."/>
            <person name="Kyrpides N."/>
            <person name="Mavromatis K."/>
            <person name="Pagani I."/>
            <person name="Ivanova N."/>
            <person name="Saunders L."/>
            <person name="Detter J.C."/>
            <person name="Tapia R."/>
            <person name="Han C."/>
            <person name="Land M."/>
            <person name="Hauser L."/>
            <person name="Markowitz V."/>
            <person name="Cheng J.-F."/>
            <person name="Hugenholtz P."/>
            <person name="Woyke T."/>
            <person name="Wu D."/>
            <person name="Spring S."/>
            <person name="Schroeder M."/>
            <person name="Brambilla E."/>
            <person name="Klenk H.-P."/>
            <person name="Eisen J.A."/>
        </authorList>
    </citation>
    <scope>NUCLEOTIDE SEQUENCE [LARGE SCALE GENOMIC DNA]</scope>
    <source>
        <strain evidence="2">DSM 15286 / JCM 11887 / CIR29812</strain>
    </source>
</reference>
<reference evidence="1 2" key="2">
    <citation type="journal article" date="2012" name="Stand. Genomic Sci.">
        <title>Complete genome sequence of the thermophilic sulfate-reducing ocean bacterium Thermodesulfatator indicus type strain (CIR29812(T)).</title>
        <authorList>
            <person name="Anderson I."/>
            <person name="Saunders E."/>
            <person name="Lapidus A."/>
            <person name="Nolan M."/>
            <person name="Lucas S."/>
            <person name="Tice H."/>
            <person name="Del Rio T.G."/>
            <person name="Cheng J.F."/>
            <person name="Han C."/>
            <person name="Tapia R."/>
            <person name="Goodwin L.A."/>
            <person name="Pitluck S."/>
            <person name="Liolios K."/>
            <person name="Mavromatis K."/>
            <person name="Pagani I."/>
            <person name="Ivanova N."/>
            <person name="Mikhailova N."/>
            <person name="Pati A."/>
            <person name="Chen A."/>
            <person name="Palaniappan K."/>
            <person name="Land M."/>
            <person name="Hauser L."/>
            <person name="Jeffries C.D."/>
            <person name="Chang Y.J."/>
            <person name="Brambilla E.M."/>
            <person name="Rohde M."/>
            <person name="Spring S."/>
            <person name="Goker M."/>
            <person name="Detter J.C."/>
            <person name="Woyke T."/>
            <person name="Bristow J."/>
            <person name="Eisen J.A."/>
            <person name="Markowitz V."/>
            <person name="Hugenholtz P."/>
            <person name="Kyrpides N.C."/>
            <person name="Klenk H.P."/>
        </authorList>
    </citation>
    <scope>NUCLEOTIDE SEQUENCE [LARGE SCALE GENOMIC DNA]</scope>
    <source>
        <strain evidence="2">DSM 15286 / JCM 11887 / CIR29812</strain>
    </source>
</reference>
<keyword evidence="2" id="KW-1185">Reference proteome</keyword>
<evidence type="ECO:0000313" key="1">
    <source>
        <dbReference type="EMBL" id="AEH44705.1"/>
    </source>
</evidence>
<proteinExistence type="predicted"/>
<name>F8ACK0_THEID</name>
<dbReference type="EMBL" id="CP002683">
    <property type="protein sequence ID" value="AEH44705.1"/>
    <property type="molecule type" value="Genomic_DNA"/>
</dbReference>
<organism evidence="1 2">
    <name type="scientific">Thermodesulfatator indicus (strain DSM 15286 / JCM 11887 / CIR29812)</name>
    <dbReference type="NCBI Taxonomy" id="667014"/>
    <lineage>
        <taxon>Bacteria</taxon>
        <taxon>Pseudomonadati</taxon>
        <taxon>Thermodesulfobacteriota</taxon>
        <taxon>Thermodesulfobacteria</taxon>
        <taxon>Thermodesulfobacteriales</taxon>
        <taxon>Thermodesulfatatoraceae</taxon>
        <taxon>Thermodesulfatator</taxon>
    </lineage>
</organism>
<protein>
    <submittedName>
        <fullName evidence="1">Uncharacterized protein</fullName>
    </submittedName>
</protein>
<dbReference type="HOGENOM" id="CLU_2669881_0_0_0"/>
<gene>
    <name evidence="1" type="ordered locus">Thein_0828</name>
</gene>
<dbReference type="RefSeq" id="WP_013907449.1">
    <property type="nucleotide sequence ID" value="NC_015681.1"/>
</dbReference>
<dbReference type="InParanoid" id="F8ACK0"/>
<dbReference type="KEGG" id="tid:Thein_0828"/>
<accession>F8ACK0</accession>
<dbReference type="PaxDb" id="667014-Thein_0828"/>
<evidence type="ECO:0000313" key="2">
    <source>
        <dbReference type="Proteomes" id="UP000006793"/>
    </source>
</evidence>
<dbReference type="AlphaFoldDB" id="F8ACK0"/>
<sequence>MGEGDLCDIDLLKEGFAQKLWLASNRFLIAEEVSEYLCLFDEDSIASLSKIAAKFISPVIKHEISRERLANNCRF</sequence>